<feature type="compositionally biased region" description="Basic and acidic residues" evidence="1">
    <location>
        <begin position="797"/>
        <end position="808"/>
    </location>
</feature>
<protein>
    <submittedName>
        <fullName evidence="2">Uncharacterized protein</fullName>
    </submittedName>
</protein>
<dbReference type="OrthoDB" id="5419922at2759"/>
<feature type="compositionally biased region" description="Basic and acidic residues" evidence="1">
    <location>
        <begin position="99"/>
        <end position="114"/>
    </location>
</feature>
<dbReference type="Proteomes" id="UP000277580">
    <property type="component" value="Unassembled WGS sequence"/>
</dbReference>
<feature type="compositionally biased region" description="Low complexity" evidence="1">
    <location>
        <begin position="138"/>
        <end position="148"/>
    </location>
</feature>
<dbReference type="AlphaFoldDB" id="A0A3N4KI83"/>
<feature type="region of interest" description="Disordered" evidence="1">
    <location>
        <begin position="927"/>
        <end position="950"/>
    </location>
</feature>
<feature type="compositionally biased region" description="Polar residues" evidence="1">
    <location>
        <begin position="304"/>
        <end position="318"/>
    </location>
</feature>
<feature type="compositionally biased region" description="Polar residues" evidence="1">
    <location>
        <begin position="937"/>
        <end position="946"/>
    </location>
</feature>
<feature type="compositionally biased region" description="Pro residues" evidence="1">
    <location>
        <begin position="1"/>
        <end position="16"/>
    </location>
</feature>
<sequence>MSSGHPPPPLFPPLPLDPISDNLPSDIISRDSSSSDSDTETTAKRGRMLKHAESYLRGEPLYLHSAGLRGPVVKNPWAKGKKQTKRKAIELEEGTWEEDMSKRLKGRQEEREIEPGPSQVGRNAMHMWSRGTDTTWDRSGPSTPTPLRTRPPEATNVPDRSQSRSHSPSDKDLLEFRTPVKKKPKAPIEVASVFSPGTFYRSKPKPQQISIEDFSNHRKSSSAKKSSPPLESACSTSKSISVRKARKWSLEVRDSTPRLRPRENSLEEITPDTPTQVGDTAPRLRPGRKPTTEPILEVPIRTQDLASRSRSTCSLTRASESELEPPQEPRTAPKPTNTRSRTKSIESSQETRSIAKHRSTRNSFKTLEAQSLDQEQEQILDTIEVVPPPEVQSGDIDMKKTRPKNDFGAVPPFGMAPERPKAKRRQRGGSKKKGKRSADTHTEEQEVSGSMDIKRFTEPGVLQQVEDADAITYVPGPEDGPEMVEIMNKEIDPGLADTRVAAVTEPNNPCGNVEVTSEEPSITLAIPEPGQEQVAEAKSSTSSKDPTREEVFQNWVNRHVAASQKFSADHKRISIANLLSPVAESPVVYRNTNRRVENIAPDSSMNGGEMPVVSRYDPFTARPVELPAKVPASLTPISRLEKAQSPIISHTATIDVPCSPEPMPKLVSKDTYKECPTEFCTTHPALGTQLVNQHKSWQNTQDAVLAPQSGFAEAIQESPAPLGDYPSTSITPGGDLLRPIRFFDDETRSETLITANHFVDSYKIGGKSPFKTPGMENVQWTVEPDELLKTPGSEGLAKSRDEENKGETLPKTSSLQWADQSYEVEGGIISKTPELEAIQWSVEPGPREREESPPKTPPSRQLSPFKISFGSEESGTTFTPFHAFATPESSPKANRQSESSPHGLSTFDIPSTSKKSVKFARSLFATDDNDESRENDNIMSFSNNFSPVLGVEPQDPESLLEQVKGFMGEGVWDAVTEAQKIAGSDTTSTAPIEKSEKKEYMSARKRRALLKKKT</sequence>
<feature type="compositionally biased region" description="Polar residues" evidence="1">
    <location>
        <begin position="361"/>
        <end position="379"/>
    </location>
</feature>
<feature type="compositionally biased region" description="Basic and acidic residues" evidence="1">
    <location>
        <begin position="396"/>
        <end position="405"/>
    </location>
</feature>
<proteinExistence type="predicted"/>
<feature type="compositionally biased region" description="Basic and acidic residues" evidence="1">
    <location>
        <begin position="993"/>
        <end position="1002"/>
    </location>
</feature>
<evidence type="ECO:0000313" key="2">
    <source>
        <dbReference type="EMBL" id="RPB09128.1"/>
    </source>
</evidence>
<feature type="compositionally biased region" description="Basic and acidic residues" evidence="1">
    <location>
        <begin position="248"/>
        <end position="265"/>
    </location>
</feature>
<accession>A0A3N4KI83</accession>
<feature type="compositionally biased region" description="Basic residues" evidence="1">
    <location>
        <begin position="421"/>
        <end position="435"/>
    </location>
</feature>
<keyword evidence="3" id="KW-1185">Reference proteome</keyword>
<feature type="region of interest" description="Disordered" evidence="1">
    <location>
        <begin position="982"/>
        <end position="1014"/>
    </location>
</feature>
<feature type="compositionally biased region" description="Polar residues" evidence="1">
    <location>
        <begin position="888"/>
        <end position="911"/>
    </location>
</feature>
<dbReference type="InParanoid" id="A0A3N4KI83"/>
<feature type="region of interest" description="Disordered" evidence="1">
    <location>
        <begin position="71"/>
        <end position="460"/>
    </location>
</feature>
<feature type="region of interest" description="Disordered" evidence="1">
    <location>
        <begin position="1"/>
        <end position="51"/>
    </location>
</feature>
<gene>
    <name evidence="2" type="ORF">P167DRAFT_548358</name>
</gene>
<reference evidence="2 3" key="1">
    <citation type="journal article" date="2018" name="Nat. Ecol. Evol.">
        <title>Pezizomycetes genomes reveal the molecular basis of ectomycorrhizal truffle lifestyle.</title>
        <authorList>
            <person name="Murat C."/>
            <person name="Payen T."/>
            <person name="Noel B."/>
            <person name="Kuo A."/>
            <person name="Morin E."/>
            <person name="Chen J."/>
            <person name="Kohler A."/>
            <person name="Krizsan K."/>
            <person name="Balestrini R."/>
            <person name="Da Silva C."/>
            <person name="Montanini B."/>
            <person name="Hainaut M."/>
            <person name="Levati E."/>
            <person name="Barry K.W."/>
            <person name="Belfiori B."/>
            <person name="Cichocki N."/>
            <person name="Clum A."/>
            <person name="Dockter R.B."/>
            <person name="Fauchery L."/>
            <person name="Guy J."/>
            <person name="Iotti M."/>
            <person name="Le Tacon F."/>
            <person name="Lindquist E.A."/>
            <person name="Lipzen A."/>
            <person name="Malagnac F."/>
            <person name="Mello A."/>
            <person name="Molinier V."/>
            <person name="Miyauchi S."/>
            <person name="Poulain J."/>
            <person name="Riccioni C."/>
            <person name="Rubini A."/>
            <person name="Sitrit Y."/>
            <person name="Splivallo R."/>
            <person name="Traeger S."/>
            <person name="Wang M."/>
            <person name="Zifcakova L."/>
            <person name="Wipf D."/>
            <person name="Zambonelli A."/>
            <person name="Paolocci F."/>
            <person name="Nowrousian M."/>
            <person name="Ottonello S."/>
            <person name="Baldrian P."/>
            <person name="Spatafora J.W."/>
            <person name="Henrissat B."/>
            <person name="Nagy L.G."/>
            <person name="Aury J.M."/>
            <person name="Wincker P."/>
            <person name="Grigoriev I.V."/>
            <person name="Bonfante P."/>
            <person name="Martin F.M."/>
        </authorList>
    </citation>
    <scope>NUCLEOTIDE SEQUENCE [LARGE SCALE GENOMIC DNA]</scope>
    <source>
        <strain evidence="2 3">CCBAS932</strain>
    </source>
</reference>
<dbReference type="EMBL" id="ML119155">
    <property type="protein sequence ID" value="RPB09128.1"/>
    <property type="molecule type" value="Genomic_DNA"/>
</dbReference>
<evidence type="ECO:0000313" key="3">
    <source>
        <dbReference type="Proteomes" id="UP000277580"/>
    </source>
</evidence>
<organism evidence="2 3">
    <name type="scientific">Morchella conica CCBAS932</name>
    <dbReference type="NCBI Taxonomy" id="1392247"/>
    <lineage>
        <taxon>Eukaryota</taxon>
        <taxon>Fungi</taxon>
        <taxon>Dikarya</taxon>
        <taxon>Ascomycota</taxon>
        <taxon>Pezizomycotina</taxon>
        <taxon>Pezizomycetes</taxon>
        <taxon>Pezizales</taxon>
        <taxon>Morchellaceae</taxon>
        <taxon>Morchella</taxon>
    </lineage>
</organism>
<feature type="compositionally biased region" description="Low complexity" evidence="1">
    <location>
        <begin position="25"/>
        <end position="36"/>
    </location>
</feature>
<evidence type="ECO:0000256" key="1">
    <source>
        <dbReference type="SAM" id="MobiDB-lite"/>
    </source>
</evidence>
<name>A0A3N4KI83_9PEZI</name>
<feature type="compositionally biased region" description="Polar residues" evidence="1">
    <location>
        <begin position="334"/>
        <end position="352"/>
    </location>
</feature>
<feature type="region of interest" description="Disordered" evidence="1">
    <location>
        <begin position="843"/>
        <end position="911"/>
    </location>
</feature>
<feature type="compositionally biased region" description="Basic residues" evidence="1">
    <location>
        <begin position="1003"/>
        <end position="1014"/>
    </location>
</feature>
<dbReference type="STRING" id="1392247.A0A3N4KI83"/>
<feature type="region of interest" description="Disordered" evidence="1">
    <location>
        <begin position="784"/>
        <end position="817"/>
    </location>
</feature>
<feature type="region of interest" description="Disordered" evidence="1">
    <location>
        <begin position="528"/>
        <end position="548"/>
    </location>
</feature>
<feature type="compositionally biased region" description="Low complexity" evidence="1">
    <location>
        <begin position="876"/>
        <end position="887"/>
    </location>
</feature>